<keyword evidence="7 15" id="KW-0472">Membrane</keyword>
<dbReference type="PANTHER" id="PTHR11920">
    <property type="entry name" value="GUANYLYL CYCLASE"/>
    <property type="match status" value="1"/>
</dbReference>
<dbReference type="CDD" id="cd07302">
    <property type="entry name" value="CHD"/>
    <property type="match status" value="1"/>
</dbReference>
<feature type="transmembrane region" description="Helical" evidence="15">
    <location>
        <begin position="44"/>
        <end position="67"/>
    </location>
</feature>
<evidence type="ECO:0000313" key="19">
    <source>
        <dbReference type="Proteomes" id="UP001331761"/>
    </source>
</evidence>
<feature type="region of interest" description="Disordered" evidence="14">
    <location>
        <begin position="822"/>
        <end position="847"/>
    </location>
</feature>
<feature type="non-terminal residue" evidence="18">
    <location>
        <position position="1"/>
    </location>
</feature>
<dbReference type="InterPro" id="IPR001054">
    <property type="entry name" value="A/G_cyclase"/>
</dbReference>
<dbReference type="Proteomes" id="UP001331761">
    <property type="component" value="Unassembled WGS sequence"/>
</dbReference>
<dbReference type="InterPro" id="IPR001828">
    <property type="entry name" value="ANF_lig-bd_rcpt"/>
</dbReference>
<evidence type="ECO:0000256" key="15">
    <source>
        <dbReference type="SAM" id="Phobius"/>
    </source>
</evidence>
<evidence type="ECO:0000256" key="11">
    <source>
        <dbReference type="ARBA" id="ARBA00023293"/>
    </source>
</evidence>
<dbReference type="PROSITE" id="PS00452">
    <property type="entry name" value="GUANYLATE_CYCLASE_1"/>
    <property type="match status" value="1"/>
</dbReference>
<evidence type="ECO:0000259" key="16">
    <source>
        <dbReference type="PROSITE" id="PS50011"/>
    </source>
</evidence>
<organism evidence="18 19">
    <name type="scientific">Trichostrongylus colubriformis</name>
    <name type="common">Black scour worm</name>
    <dbReference type="NCBI Taxonomy" id="6319"/>
    <lineage>
        <taxon>Eukaryota</taxon>
        <taxon>Metazoa</taxon>
        <taxon>Ecdysozoa</taxon>
        <taxon>Nematoda</taxon>
        <taxon>Chromadorea</taxon>
        <taxon>Rhabditida</taxon>
        <taxon>Rhabditina</taxon>
        <taxon>Rhabditomorpha</taxon>
        <taxon>Strongyloidea</taxon>
        <taxon>Trichostrongylidae</taxon>
        <taxon>Trichostrongylus</taxon>
    </lineage>
</organism>
<dbReference type="GO" id="GO:0004672">
    <property type="term" value="F:protein kinase activity"/>
    <property type="evidence" value="ECO:0007669"/>
    <property type="project" value="InterPro"/>
</dbReference>
<name>A0AAN8IL62_TRICO</name>
<dbReference type="GO" id="GO:0005524">
    <property type="term" value="F:ATP binding"/>
    <property type="evidence" value="ECO:0007669"/>
    <property type="project" value="InterPro"/>
</dbReference>
<gene>
    <name evidence="18" type="ORF">GCK32_006900</name>
</gene>
<dbReference type="Gene3D" id="6.10.250.780">
    <property type="match status" value="1"/>
</dbReference>
<proteinExistence type="inferred from homology"/>
<evidence type="ECO:0000259" key="17">
    <source>
        <dbReference type="PROSITE" id="PS50125"/>
    </source>
</evidence>
<dbReference type="Pfam" id="PF07714">
    <property type="entry name" value="PK_Tyr_Ser-Thr"/>
    <property type="match status" value="1"/>
</dbReference>
<keyword evidence="9" id="KW-0325">Glycoprotein</keyword>
<dbReference type="SUPFAM" id="SSF56112">
    <property type="entry name" value="Protein kinase-like (PK-like)"/>
    <property type="match status" value="1"/>
</dbReference>
<evidence type="ECO:0000256" key="6">
    <source>
        <dbReference type="ARBA" id="ARBA00022989"/>
    </source>
</evidence>
<dbReference type="AlphaFoldDB" id="A0AAN8IL62"/>
<dbReference type="InterPro" id="IPR050401">
    <property type="entry name" value="Cyclic_nucleotide_synthase"/>
</dbReference>
<accession>A0AAN8IL62</accession>
<evidence type="ECO:0000256" key="2">
    <source>
        <dbReference type="ARBA" id="ARBA00004479"/>
    </source>
</evidence>
<dbReference type="GO" id="GO:0004383">
    <property type="term" value="F:guanylate cyclase activity"/>
    <property type="evidence" value="ECO:0007669"/>
    <property type="project" value="UniProtKB-EC"/>
</dbReference>
<dbReference type="SUPFAM" id="SSF53822">
    <property type="entry name" value="Periplasmic binding protein-like I"/>
    <property type="match status" value="1"/>
</dbReference>
<evidence type="ECO:0000313" key="18">
    <source>
        <dbReference type="EMBL" id="KAK5977596.1"/>
    </source>
</evidence>
<keyword evidence="4 15" id="KW-0812">Transmembrane</keyword>
<dbReference type="GO" id="GO:0007168">
    <property type="term" value="P:receptor guanylyl cyclase signaling pathway"/>
    <property type="evidence" value="ECO:0007669"/>
    <property type="project" value="TreeGrafter"/>
</dbReference>
<dbReference type="EMBL" id="WIXE01010402">
    <property type="protein sequence ID" value="KAK5977596.1"/>
    <property type="molecule type" value="Genomic_DNA"/>
</dbReference>
<evidence type="ECO:0000256" key="5">
    <source>
        <dbReference type="ARBA" id="ARBA00022741"/>
    </source>
</evidence>
<dbReference type="GO" id="GO:0005886">
    <property type="term" value="C:plasma membrane"/>
    <property type="evidence" value="ECO:0007669"/>
    <property type="project" value="TreeGrafter"/>
</dbReference>
<dbReference type="InterPro" id="IPR000719">
    <property type="entry name" value="Prot_kinase_dom"/>
</dbReference>
<dbReference type="InterPro" id="IPR011009">
    <property type="entry name" value="Kinase-like_dom_sf"/>
</dbReference>
<dbReference type="GO" id="GO:0001653">
    <property type="term" value="F:peptide receptor activity"/>
    <property type="evidence" value="ECO:0007669"/>
    <property type="project" value="TreeGrafter"/>
</dbReference>
<evidence type="ECO:0000256" key="9">
    <source>
        <dbReference type="ARBA" id="ARBA00023180"/>
    </source>
</evidence>
<protein>
    <recommendedName>
        <fullName evidence="3 13">Guanylate cyclase</fullName>
        <ecNumber evidence="3 13">4.6.1.2</ecNumber>
    </recommendedName>
</protein>
<dbReference type="PROSITE" id="PS50011">
    <property type="entry name" value="PROTEIN_KINASE_DOM"/>
    <property type="match status" value="1"/>
</dbReference>
<reference evidence="18 19" key="1">
    <citation type="submission" date="2019-10" db="EMBL/GenBank/DDBJ databases">
        <title>Assembly and Annotation for the nematode Trichostrongylus colubriformis.</title>
        <authorList>
            <person name="Martin J."/>
        </authorList>
    </citation>
    <scope>NUCLEOTIDE SEQUENCE [LARGE SCALE GENOMIC DNA]</scope>
    <source>
        <strain evidence="18">G859</strain>
        <tissue evidence="18">Whole worm</tissue>
    </source>
</reference>
<dbReference type="InterPro" id="IPR029787">
    <property type="entry name" value="Nucleotide_cyclase"/>
</dbReference>
<dbReference type="SMART" id="SM00044">
    <property type="entry name" value="CYCc"/>
    <property type="match status" value="1"/>
</dbReference>
<keyword evidence="6 15" id="KW-1133">Transmembrane helix</keyword>
<dbReference type="Gene3D" id="1.10.510.10">
    <property type="entry name" value="Transferase(Phosphotransferase) domain 1"/>
    <property type="match status" value="1"/>
</dbReference>
<feature type="domain" description="Protein kinase" evidence="16">
    <location>
        <begin position="355"/>
        <end position="629"/>
    </location>
</feature>
<dbReference type="Gene3D" id="3.30.70.1230">
    <property type="entry name" value="Nucleotide cyclase"/>
    <property type="match status" value="2"/>
</dbReference>
<comment type="catalytic activity">
    <reaction evidence="1 13">
        <text>GTP = 3',5'-cyclic GMP + diphosphate</text>
        <dbReference type="Rhea" id="RHEA:13665"/>
        <dbReference type="ChEBI" id="CHEBI:33019"/>
        <dbReference type="ChEBI" id="CHEBI:37565"/>
        <dbReference type="ChEBI" id="CHEBI:57746"/>
        <dbReference type="EC" id="4.6.1.2"/>
    </reaction>
</comment>
<dbReference type="SUPFAM" id="SSF55073">
    <property type="entry name" value="Nucleotide cyclase"/>
    <property type="match status" value="1"/>
</dbReference>
<evidence type="ECO:0000256" key="14">
    <source>
        <dbReference type="SAM" id="MobiDB-lite"/>
    </source>
</evidence>
<dbReference type="GO" id="GO:0004016">
    <property type="term" value="F:adenylate cyclase activity"/>
    <property type="evidence" value="ECO:0007669"/>
    <property type="project" value="TreeGrafter"/>
</dbReference>
<keyword evidence="11 13" id="KW-0141">cGMP biosynthesis</keyword>
<dbReference type="InterPro" id="IPR001245">
    <property type="entry name" value="Ser-Thr/Tyr_kinase_cat_dom"/>
</dbReference>
<dbReference type="GO" id="GO:0035556">
    <property type="term" value="P:intracellular signal transduction"/>
    <property type="evidence" value="ECO:0007669"/>
    <property type="project" value="InterPro"/>
</dbReference>
<evidence type="ECO:0000256" key="10">
    <source>
        <dbReference type="ARBA" id="ARBA00023239"/>
    </source>
</evidence>
<feature type="transmembrane region" description="Helical" evidence="15">
    <location>
        <begin position="311"/>
        <end position="338"/>
    </location>
</feature>
<dbReference type="PROSITE" id="PS50125">
    <property type="entry name" value="GUANYLATE_CYCLASE_2"/>
    <property type="match status" value="2"/>
</dbReference>
<dbReference type="Pfam" id="PF00211">
    <property type="entry name" value="Guanylate_cyc"/>
    <property type="match status" value="2"/>
</dbReference>
<evidence type="ECO:0000256" key="12">
    <source>
        <dbReference type="RuleBase" id="RU000405"/>
    </source>
</evidence>
<dbReference type="Gene3D" id="3.40.50.2300">
    <property type="match status" value="1"/>
</dbReference>
<keyword evidence="5" id="KW-0547">Nucleotide-binding</keyword>
<dbReference type="Pfam" id="PF01094">
    <property type="entry name" value="ANF_receptor"/>
    <property type="match status" value="1"/>
</dbReference>
<dbReference type="InterPro" id="IPR028082">
    <property type="entry name" value="Peripla_BP_I"/>
</dbReference>
<comment type="subcellular location">
    <subcellularLocation>
        <location evidence="2">Membrane</location>
        <topology evidence="2">Single-pass type I membrane protein</topology>
    </subcellularLocation>
</comment>
<feature type="domain" description="Guanylate cyclase" evidence="17">
    <location>
        <begin position="727"/>
        <end position="764"/>
    </location>
</feature>
<feature type="domain" description="Guanylate cyclase" evidence="17">
    <location>
        <begin position="689"/>
        <end position="717"/>
    </location>
</feature>
<evidence type="ECO:0000256" key="8">
    <source>
        <dbReference type="ARBA" id="ARBA00023170"/>
    </source>
</evidence>
<evidence type="ECO:0000256" key="7">
    <source>
        <dbReference type="ARBA" id="ARBA00023136"/>
    </source>
</evidence>
<evidence type="ECO:0000256" key="13">
    <source>
        <dbReference type="RuleBase" id="RU003431"/>
    </source>
</evidence>
<keyword evidence="19" id="KW-1185">Reference proteome</keyword>
<dbReference type="CDD" id="cd06352">
    <property type="entry name" value="PBP1_NPR_GC-like"/>
    <property type="match status" value="1"/>
</dbReference>
<keyword evidence="10 12" id="KW-0456">Lyase</keyword>
<sequence length="866" mass="96933">NMKVLLNVQISAAISTGVIAAFYDIPVFTWGLSTSSTLSNMDRFPTTAVMSVNSFSASFTSVIVVCLKEGEGYKRDFILAAKDGGFLNNEYVYIFADTKSRGYVVPLSGGRERRIWEDIRPQKDGRDEEAKVAFGQTIVVSDHMGAGAVGADYKNFSKLVISRMSDPPFYCIQECKDEKDSAAAAYAGQLHDAFYAYARALNASLQSDPGAHRNGTLLLNNIKMTFQGISGLVQIGDQGDRWPMFYIDGLNSDGVQVLYGTVFVNGSYGKYIPLYNDEKELWWSRGGVRPPSMPICGFTGKQCPANFFRDYLVWVIVAGFLILIVIIAIVIGICYVIHIRREETKRLNQMWRIPFSALEPISKKKGEHSLRSLQSGTSSTSTRILIENRVETQNFIFYRYQASHLKRLLGKMYAIHMRELEHDNINRFLGQCLDGPQMLSIWKYCSRGSVNDVIANGSVAMDQVFVFSLLRDIAEYHGLLTSKSCLVDDRWLAKISDYGFRKLRAYDRRTPEDLLWTAPEVLRLDCIGSREADIYSFAIISAQLIAKSSPWDIDNQKEDASEIIYIVKKGGPAPSRPLLNNDSEMNPALFRLIRDCWAERPSERPSVDVVKSNLRAMDPNRNGNLMDYVFNMLEQYASTLEGEVEERTRQLVEEQKKSDILLYRMLPRQVADKLKLGQSVEPETFDSVTIFFSDVVSFTNLAAKCTPLQLILFISKYCVLISCYFLLDFKTSSPSGSVVAGVVGLTMPRYCLFGDTVNTASRMESNGKPGKIHLSSDAVHLLDAIGGFDVESSCTPLGGEVIIKGKGVMETFWLLGRSANHHRPRIEGSSTSLRGEHLEAQDTLNPTPVPYISKHKGIYEVFKEGS</sequence>
<dbReference type="InterPro" id="IPR018297">
    <property type="entry name" value="A/G_cyclase_CS"/>
</dbReference>
<keyword evidence="8" id="KW-0675">Receptor</keyword>
<evidence type="ECO:0000256" key="4">
    <source>
        <dbReference type="ARBA" id="ARBA00022692"/>
    </source>
</evidence>
<dbReference type="PANTHER" id="PTHR11920:SF495">
    <property type="entry name" value="RECEPTOR-TYPE GUANYLATE CYCLASE GCY-7"/>
    <property type="match status" value="1"/>
</dbReference>
<comment type="caution">
    <text evidence="18">The sequence shown here is derived from an EMBL/GenBank/DDBJ whole genome shotgun (WGS) entry which is preliminary data.</text>
</comment>
<evidence type="ECO:0000256" key="1">
    <source>
        <dbReference type="ARBA" id="ARBA00001436"/>
    </source>
</evidence>
<comment type="similarity">
    <text evidence="12">Belongs to the adenylyl cyclase class-4/guanylyl cyclase family.</text>
</comment>
<evidence type="ECO:0000256" key="3">
    <source>
        <dbReference type="ARBA" id="ARBA00012202"/>
    </source>
</evidence>
<dbReference type="EC" id="4.6.1.2" evidence="3 13"/>